<gene>
    <name evidence="1" type="ORF">Cspa_c30860</name>
</gene>
<reference evidence="1 2" key="1">
    <citation type="submission" date="2013-02" db="EMBL/GenBank/DDBJ databases">
        <title>Genome sequence of Clostridium saccharoperbutylacetonicum N1-4(HMT).</title>
        <authorList>
            <person name="Poehlein A."/>
            <person name="Daniel R."/>
        </authorList>
    </citation>
    <scope>NUCLEOTIDE SEQUENCE [LARGE SCALE GENOMIC DNA]</scope>
    <source>
        <strain evidence="2">N1-4(HMT)</strain>
    </source>
</reference>
<evidence type="ECO:0000313" key="1">
    <source>
        <dbReference type="EMBL" id="AGF56847.1"/>
    </source>
</evidence>
<protein>
    <submittedName>
        <fullName evidence="1">Iron only nitrogenase protein AnfO</fullName>
    </submittedName>
</protein>
<proteinExistence type="predicted"/>
<dbReference type="InterPro" id="IPR014287">
    <property type="entry name" value="Nase_Fe-Fe_AnfO"/>
</dbReference>
<dbReference type="KEGG" id="csr:Cspa_c30860"/>
<evidence type="ECO:0000313" key="2">
    <source>
        <dbReference type="Proteomes" id="UP000011728"/>
    </source>
</evidence>
<organism evidence="1 2">
    <name type="scientific">Clostridium saccharoperbutylacetonicum N1-4(HMT)</name>
    <dbReference type="NCBI Taxonomy" id="931276"/>
    <lineage>
        <taxon>Bacteria</taxon>
        <taxon>Bacillati</taxon>
        <taxon>Bacillota</taxon>
        <taxon>Clostridia</taxon>
        <taxon>Eubacteriales</taxon>
        <taxon>Clostridiaceae</taxon>
        <taxon>Clostridium</taxon>
    </lineage>
</organism>
<dbReference type="RefSeq" id="WP_015393166.1">
    <property type="nucleotide sequence ID" value="NC_020291.1"/>
</dbReference>
<dbReference type="AlphaFoldDB" id="M1MZR4"/>
<dbReference type="HOGENOM" id="CLU_097520_0_0_9"/>
<dbReference type="Pfam" id="PF09582">
    <property type="entry name" value="AnfO_nitrog"/>
    <property type="match status" value="1"/>
</dbReference>
<dbReference type="PATRIC" id="fig|931276.5.peg.3103"/>
<keyword evidence="2" id="KW-1185">Reference proteome</keyword>
<sequence length="208" mass="24278">MDIVAVLLNNHKETCSWQTNGTVILYEKSNGKWLKAKSIPYELRLDDYDLNFIRTYYTNLLSELVNCKIFVAKKISGFLINFLDFNGFTIYEFTGTPINFLDSILDSEKRKQEKKIFLQSQTIDMFAPQKVDKFGNYKLDLYKILQSNEKITSKQLIIPFLKKEDVKNLEIICDHIPKWFDKSLPEIGFNYQISSNTNELMTVNISPS</sequence>
<accession>M1MZR4</accession>
<dbReference type="eggNOG" id="ENOG50308XE">
    <property type="taxonomic scope" value="Bacteria"/>
</dbReference>
<dbReference type="EMBL" id="CP004121">
    <property type="protein sequence ID" value="AGF56847.1"/>
    <property type="molecule type" value="Genomic_DNA"/>
</dbReference>
<dbReference type="OrthoDB" id="200286at2"/>
<dbReference type="Proteomes" id="UP000011728">
    <property type="component" value="Chromosome"/>
</dbReference>
<name>M1MZR4_9CLOT</name>